<accession>A0A221W1T5</accession>
<dbReference type="KEGG" id="ahg:AHOG_09385"/>
<evidence type="ECO:0000313" key="2">
    <source>
        <dbReference type="Proteomes" id="UP000204221"/>
    </source>
</evidence>
<gene>
    <name evidence="1" type="ORF">AHOG_09385</name>
</gene>
<reference evidence="1 2" key="1">
    <citation type="submission" date="2017-07" db="EMBL/GenBank/DDBJ databases">
        <title>Complete genome sequence of Actinoalloteichus hoggarensis DSM 45943, type strain of Actinoalloteichus hoggarensis.</title>
        <authorList>
            <person name="Ruckert C."/>
            <person name="Nouioui I."/>
            <person name="Willmese J."/>
            <person name="van Wezel G."/>
            <person name="Klenk H.-P."/>
            <person name="Kalinowski J."/>
            <person name="Zotchev S.B."/>
        </authorList>
    </citation>
    <scope>NUCLEOTIDE SEQUENCE [LARGE SCALE GENOMIC DNA]</scope>
    <source>
        <strain evidence="1 2">DSM 45943</strain>
    </source>
</reference>
<dbReference type="Proteomes" id="UP000204221">
    <property type="component" value="Chromosome"/>
</dbReference>
<dbReference type="EMBL" id="CP022521">
    <property type="protein sequence ID" value="ASO19521.1"/>
    <property type="molecule type" value="Genomic_DNA"/>
</dbReference>
<evidence type="ECO:0000313" key="1">
    <source>
        <dbReference type="EMBL" id="ASO19521.1"/>
    </source>
</evidence>
<keyword evidence="2" id="KW-1185">Reference proteome</keyword>
<name>A0A221W1T5_9PSEU</name>
<organism evidence="1 2">
    <name type="scientific">Actinoalloteichus hoggarensis</name>
    <dbReference type="NCBI Taxonomy" id="1470176"/>
    <lineage>
        <taxon>Bacteria</taxon>
        <taxon>Bacillati</taxon>
        <taxon>Actinomycetota</taxon>
        <taxon>Actinomycetes</taxon>
        <taxon>Pseudonocardiales</taxon>
        <taxon>Pseudonocardiaceae</taxon>
        <taxon>Actinoalloteichus</taxon>
    </lineage>
</organism>
<proteinExistence type="predicted"/>
<dbReference type="RefSeq" id="WP_157736734.1">
    <property type="nucleotide sequence ID" value="NZ_CP022521.1"/>
</dbReference>
<protein>
    <submittedName>
        <fullName evidence="1">Uncharacterized protein</fullName>
    </submittedName>
</protein>
<dbReference type="OrthoDB" id="3174978at2"/>
<dbReference type="AlphaFoldDB" id="A0A221W1T5"/>
<sequence length="64" mass="6778">MTALSETSDAAPSWAGVFASGSGFAHVRDVRYWAVDVARCGVVVRPAESEERLTPCPACHGGER</sequence>